<evidence type="ECO:0000256" key="1">
    <source>
        <dbReference type="SAM" id="Phobius"/>
    </source>
</evidence>
<gene>
    <name evidence="2" type="ORF">A2777_03755</name>
</gene>
<organism evidence="2 3">
    <name type="scientific">Candidatus Gottesmanbacteria bacterium RIFCSPHIGHO2_01_FULL_40_15</name>
    <dbReference type="NCBI Taxonomy" id="1798376"/>
    <lineage>
        <taxon>Bacteria</taxon>
        <taxon>Candidatus Gottesmaniibacteriota</taxon>
    </lineage>
</organism>
<sequence length="134" mass="15557">MKILFLTLLILLSLHYLNYEYRVRPATEYALSLPSIQYVTGCQNDIFNHDTGELIYRPPLGVNNGNCLTVPNPWLPQNIITHTAWEQVRVEGFGYKVISLMIILIWLVAAWPVWLPVVITFMWFNERIDKSPVP</sequence>
<protein>
    <submittedName>
        <fullName evidence="2">Uncharacterized protein</fullName>
    </submittedName>
</protein>
<evidence type="ECO:0000313" key="2">
    <source>
        <dbReference type="EMBL" id="OGG05849.1"/>
    </source>
</evidence>
<dbReference type="Proteomes" id="UP000177354">
    <property type="component" value="Unassembled WGS sequence"/>
</dbReference>
<keyword evidence="1" id="KW-1133">Transmembrane helix</keyword>
<keyword evidence="1" id="KW-0472">Membrane</keyword>
<dbReference type="AlphaFoldDB" id="A0A1F5Z064"/>
<proteinExistence type="predicted"/>
<evidence type="ECO:0000313" key="3">
    <source>
        <dbReference type="Proteomes" id="UP000177354"/>
    </source>
</evidence>
<name>A0A1F5Z064_9BACT</name>
<dbReference type="EMBL" id="MFJF01000023">
    <property type="protein sequence ID" value="OGG05849.1"/>
    <property type="molecule type" value="Genomic_DNA"/>
</dbReference>
<accession>A0A1F5Z064</accession>
<reference evidence="2 3" key="1">
    <citation type="journal article" date="2016" name="Nat. Commun.">
        <title>Thousands of microbial genomes shed light on interconnected biogeochemical processes in an aquifer system.</title>
        <authorList>
            <person name="Anantharaman K."/>
            <person name="Brown C.T."/>
            <person name="Hug L.A."/>
            <person name="Sharon I."/>
            <person name="Castelle C.J."/>
            <person name="Probst A.J."/>
            <person name="Thomas B.C."/>
            <person name="Singh A."/>
            <person name="Wilkins M.J."/>
            <person name="Karaoz U."/>
            <person name="Brodie E.L."/>
            <person name="Williams K.H."/>
            <person name="Hubbard S.S."/>
            <person name="Banfield J.F."/>
        </authorList>
    </citation>
    <scope>NUCLEOTIDE SEQUENCE [LARGE SCALE GENOMIC DNA]</scope>
</reference>
<feature type="transmembrane region" description="Helical" evidence="1">
    <location>
        <begin position="97"/>
        <end position="124"/>
    </location>
</feature>
<keyword evidence="1" id="KW-0812">Transmembrane</keyword>
<comment type="caution">
    <text evidence="2">The sequence shown here is derived from an EMBL/GenBank/DDBJ whole genome shotgun (WGS) entry which is preliminary data.</text>
</comment>